<protein>
    <submittedName>
        <fullName evidence="1">Uncharacterized protein</fullName>
    </submittedName>
</protein>
<organism evidence="1">
    <name type="scientific">marine metagenome</name>
    <dbReference type="NCBI Taxonomy" id="408172"/>
    <lineage>
        <taxon>unclassified sequences</taxon>
        <taxon>metagenomes</taxon>
        <taxon>ecological metagenomes</taxon>
    </lineage>
</organism>
<name>A0A382NUB6_9ZZZZ</name>
<dbReference type="EMBL" id="UINC01102781">
    <property type="protein sequence ID" value="SVC64666.1"/>
    <property type="molecule type" value="Genomic_DNA"/>
</dbReference>
<gene>
    <name evidence="1" type="ORF">METZ01_LOCUS317520</name>
</gene>
<evidence type="ECO:0000313" key="1">
    <source>
        <dbReference type="EMBL" id="SVC64666.1"/>
    </source>
</evidence>
<dbReference type="AlphaFoldDB" id="A0A382NUB6"/>
<proteinExistence type="predicted"/>
<accession>A0A382NUB6</accession>
<sequence length="38" mass="4300">MGNKNKSLVVVQLSGGNDYLNTVVPYGDDEYYDFRKTV</sequence>
<feature type="non-terminal residue" evidence="1">
    <location>
        <position position="38"/>
    </location>
</feature>
<reference evidence="1" key="1">
    <citation type="submission" date="2018-05" db="EMBL/GenBank/DDBJ databases">
        <authorList>
            <person name="Lanie J.A."/>
            <person name="Ng W.-L."/>
            <person name="Kazmierczak K.M."/>
            <person name="Andrzejewski T.M."/>
            <person name="Davidsen T.M."/>
            <person name="Wayne K.J."/>
            <person name="Tettelin H."/>
            <person name="Glass J.I."/>
            <person name="Rusch D."/>
            <person name="Podicherti R."/>
            <person name="Tsui H.-C.T."/>
            <person name="Winkler M.E."/>
        </authorList>
    </citation>
    <scope>NUCLEOTIDE SEQUENCE</scope>
</reference>